<dbReference type="WBParaSite" id="Pan_g23460.t2">
    <property type="protein sequence ID" value="Pan_g23460.t2"/>
    <property type="gene ID" value="Pan_g23460"/>
</dbReference>
<reference evidence="1" key="1">
    <citation type="journal article" date="2013" name="Genetics">
        <title>The draft genome and transcriptome of Panagrellus redivivus are shaped by the harsh demands of a free-living lifestyle.</title>
        <authorList>
            <person name="Srinivasan J."/>
            <person name="Dillman A.R."/>
            <person name="Macchietto M.G."/>
            <person name="Heikkinen L."/>
            <person name="Lakso M."/>
            <person name="Fracchia K.M."/>
            <person name="Antoshechkin I."/>
            <person name="Mortazavi A."/>
            <person name="Wong G."/>
            <person name="Sternberg P.W."/>
        </authorList>
    </citation>
    <scope>NUCLEOTIDE SEQUENCE [LARGE SCALE GENOMIC DNA]</scope>
    <source>
        <strain evidence="1">MT8872</strain>
    </source>
</reference>
<dbReference type="InterPro" id="IPR016024">
    <property type="entry name" value="ARM-type_fold"/>
</dbReference>
<evidence type="ECO:0000313" key="2">
    <source>
        <dbReference type="WBParaSite" id="Pan_g23460.t2"/>
    </source>
</evidence>
<evidence type="ECO:0000313" key="1">
    <source>
        <dbReference type="Proteomes" id="UP000492821"/>
    </source>
</evidence>
<reference evidence="2" key="2">
    <citation type="submission" date="2020-10" db="UniProtKB">
        <authorList>
            <consortium name="WormBaseParasite"/>
        </authorList>
    </citation>
    <scope>IDENTIFICATION</scope>
</reference>
<keyword evidence="1" id="KW-1185">Reference proteome</keyword>
<name>A0A7E4ZXM4_PANRE</name>
<dbReference type="SUPFAM" id="SSF48371">
    <property type="entry name" value="ARM repeat"/>
    <property type="match status" value="1"/>
</dbReference>
<organism evidence="1 2">
    <name type="scientific">Panagrellus redivivus</name>
    <name type="common">Microworm</name>
    <dbReference type="NCBI Taxonomy" id="6233"/>
    <lineage>
        <taxon>Eukaryota</taxon>
        <taxon>Metazoa</taxon>
        <taxon>Ecdysozoa</taxon>
        <taxon>Nematoda</taxon>
        <taxon>Chromadorea</taxon>
        <taxon>Rhabditida</taxon>
        <taxon>Tylenchina</taxon>
        <taxon>Panagrolaimomorpha</taxon>
        <taxon>Panagrolaimoidea</taxon>
        <taxon>Panagrolaimidae</taxon>
        <taxon>Panagrellus</taxon>
    </lineage>
</organism>
<accession>A0A7E4ZXM4</accession>
<proteinExistence type="predicted"/>
<sequence length="1436" mass="158999">MDLPDIARLLSHPDDVLKVQALTALLAKLDSENNDPAFRKQLQLLYEAMQSPTAQIADVATEWIAARATATVDELAKFPPTLGRILKDFDALFTEIFARVKKAVHRRYLYRLAFAIVESQDEAIINDPKSEMGFIRVFLRFASLVPDIEIATEFFVHRLRSDVILNLVHSRRELNPAVTDWLLRLGFEKAVNKEKFFECVEGLLSQRHYALVQQHVGDYAVQFWLRHIESLVPSSMITAPSNYESVVFVVARILISGSADAVELLRANNLILPSPLLVLPLFNFIYVQNQFVKAFPSNRRMELVGRLTLIFRKSSELAKECQFGKPPTVVRSIGEWLADVVAKKQASTLLNEWTIAKSTNSILYSDVNGLLVLVTLFPFVETAPEREKFLNLLRATVTQQTEALVVNFHMCQVTLTDDLPTKNDLIASVAEIPVNDRLTKQIVKFLYAFAQLDGTFEAAFNGLESIFKRDEAIFTTQEVQALLQIPKEGTESAEKTAARFRLMKAVCPTEWGEKLVSKVVKLIQERSDVLKDAIDCATNLSSIEMIEIGKLRKIILPKVSKPGQEAALAAYCHFLATSVIDEDEEDLAVDCAAELWAYRVHASPIVREAAYSALKAFKAAHLPETLVSPQENPTAAPQFLSGVQVFDGIGATSQDDAVFAAFGKFLSKALTIDVNQLSRKHFVAGQGTTTNESPLFVALIPVLRDVLQGGDKGLIALELVEPLTRTVMPVSKKVVRCNQILTSAIAGLDVNSSDFDASLKALVTLKAIVDLLYAHTRESNAAINKRLTCFDAARSVSETLTKAVSDTSKAAELALFGMATIYNSLEATVFSEAAIDPLKRAFLPENLKHLATFRRQVVDVAARVIDPTFKAVTSDFKFDSSSISTDLAVFVILYTLNRSQMAHDSSEELALTLAKSHVEASVTPDGSVLSLVLTSFNDKDSDDPTVTLVRALQNRELLSDEQLASFKPRTVKLLAQLFSVDVALIDLLLARLPSDPGAENRFIGLKDSSDVEALWESFTNLPDALHTKYAPQLAKRLEKIVKSDKSKLLPCAAGLADYCAVFHAGIKARQVLLADYSRLPERSILRHAVTVAAQKDTPIGLRGAILKAFIGIRRTDSTELPYRLPLLDWHAFGWSSEPSLRASLLAIAVEQLDAKLLYQLTKDPSTKVTFEDLVENEKTLASELSRLADTLPNATFTDFIEVVIEKWHEANWPEGPVSTTLADLAERRPEVLRALRRRFPDFDTPADLLKPIIRAFALVPGILSADIATGKLGELWKELARGDRMDLAALLRAVDWNGENRKSAILLTSAWLRDRCTAGFREQLMKRLAHVVGGAKEADLNAILGLFLALLAAEGRLPLILLSVDVEQQYEVLLNSIPGQFRQINDLTNPSKILQHTLKLPSSEHDIILQCLRIALSQSAISPFEIDPILLNEAIN</sequence>
<dbReference type="Proteomes" id="UP000492821">
    <property type="component" value="Unassembled WGS sequence"/>
</dbReference>
<protein>
    <submittedName>
        <fullName evidence="2">Nucleolar pre-ribosomal-associated protein 2</fullName>
    </submittedName>
</protein>